<dbReference type="Proteomes" id="UP001283361">
    <property type="component" value="Unassembled WGS sequence"/>
</dbReference>
<dbReference type="AlphaFoldDB" id="A0AAE0ZFX0"/>
<accession>A0AAE0ZFX0</accession>
<evidence type="ECO:0000313" key="1">
    <source>
        <dbReference type="EMBL" id="KAK3768430.1"/>
    </source>
</evidence>
<gene>
    <name evidence="1" type="ORF">RRG08_053422</name>
</gene>
<organism evidence="1 2">
    <name type="scientific">Elysia crispata</name>
    <name type="common">lettuce slug</name>
    <dbReference type="NCBI Taxonomy" id="231223"/>
    <lineage>
        <taxon>Eukaryota</taxon>
        <taxon>Metazoa</taxon>
        <taxon>Spiralia</taxon>
        <taxon>Lophotrochozoa</taxon>
        <taxon>Mollusca</taxon>
        <taxon>Gastropoda</taxon>
        <taxon>Heterobranchia</taxon>
        <taxon>Euthyneura</taxon>
        <taxon>Panpulmonata</taxon>
        <taxon>Sacoglossa</taxon>
        <taxon>Placobranchoidea</taxon>
        <taxon>Plakobranchidae</taxon>
        <taxon>Elysia</taxon>
    </lineage>
</organism>
<comment type="caution">
    <text evidence="1">The sequence shown here is derived from an EMBL/GenBank/DDBJ whole genome shotgun (WGS) entry which is preliminary data.</text>
</comment>
<keyword evidence="2" id="KW-1185">Reference proteome</keyword>
<evidence type="ECO:0000313" key="2">
    <source>
        <dbReference type="Proteomes" id="UP001283361"/>
    </source>
</evidence>
<proteinExistence type="predicted"/>
<name>A0AAE0ZFX0_9GAST</name>
<sequence length="76" mass="8888">MEVSSIYNFSVNGDLLYLQLLREWRSPLSTTSPRMEVSSIYNFTANGGLLYLQLLREWRSPLSTTSPRMEVYFHSH</sequence>
<reference evidence="1" key="1">
    <citation type="journal article" date="2023" name="G3 (Bethesda)">
        <title>A reference genome for the long-term kleptoplast-retaining sea slug Elysia crispata morphotype clarki.</title>
        <authorList>
            <person name="Eastman K.E."/>
            <person name="Pendleton A.L."/>
            <person name="Shaikh M.A."/>
            <person name="Suttiyut T."/>
            <person name="Ogas R."/>
            <person name="Tomko P."/>
            <person name="Gavelis G."/>
            <person name="Widhalm J.R."/>
            <person name="Wisecaver J.H."/>
        </authorList>
    </citation>
    <scope>NUCLEOTIDE SEQUENCE</scope>
    <source>
        <strain evidence="1">ECLA1</strain>
    </source>
</reference>
<dbReference type="EMBL" id="JAWDGP010004058">
    <property type="protein sequence ID" value="KAK3768430.1"/>
    <property type="molecule type" value="Genomic_DNA"/>
</dbReference>
<protein>
    <submittedName>
        <fullName evidence="1">Uncharacterized protein</fullName>
    </submittedName>
</protein>